<dbReference type="RefSeq" id="WP_075858405.1">
    <property type="nucleotide sequence ID" value="NZ_BDJK01000006.1"/>
</dbReference>
<dbReference type="GO" id="GO:0008270">
    <property type="term" value="F:zinc ion binding"/>
    <property type="evidence" value="ECO:0007669"/>
    <property type="project" value="InterPro"/>
</dbReference>
<evidence type="ECO:0000313" key="10">
    <source>
        <dbReference type="EMBL" id="GAV21977.1"/>
    </source>
</evidence>
<dbReference type="CDD" id="cd11009">
    <property type="entry name" value="Zn_dep_PLPC"/>
    <property type="match status" value="1"/>
</dbReference>
<dbReference type="SMART" id="SM00770">
    <property type="entry name" value="Zn_dep_PLPC"/>
    <property type="match status" value="1"/>
</dbReference>
<keyword evidence="4" id="KW-0479">Metal-binding</keyword>
<evidence type="ECO:0000256" key="3">
    <source>
        <dbReference type="ARBA" id="ARBA00022525"/>
    </source>
</evidence>
<dbReference type="EMBL" id="BDJK01000006">
    <property type="protein sequence ID" value="GAV21977.1"/>
    <property type="molecule type" value="Genomic_DNA"/>
</dbReference>
<keyword evidence="6" id="KW-0378">Hydrolase</keyword>
<evidence type="ECO:0000313" key="11">
    <source>
        <dbReference type="Proteomes" id="UP000187485"/>
    </source>
</evidence>
<dbReference type="Pfam" id="PF00882">
    <property type="entry name" value="Zn_dep_PLPC"/>
    <property type="match status" value="1"/>
</dbReference>
<evidence type="ECO:0000256" key="2">
    <source>
        <dbReference type="ARBA" id="ARBA00018391"/>
    </source>
</evidence>
<dbReference type="InterPro" id="IPR001531">
    <property type="entry name" value="Zn_PLipaseC"/>
</dbReference>
<dbReference type="SUPFAM" id="SSF48537">
    <property type="entry name" value="Phospholipase C/P1 nuclease"/>
    <property type="match status" value="1"/>
</dbReference>
<accession>A0A1L8CSW2</accession>
<gene>
    <name evidence="10" type="ORF">cpu_04870</name>
</gene>
<evidence type="ECO:0000259" key="9">
    <source>
        <dbReference type="SMART" id="SM00770"/>
    </source>
</evidence>
<dbReference type="EC" id="3.1.4.3" evidence="1"/>
<dbReference type="InterPro" id="IPR008947">
    <property type="entry name" value="PLipase_C/P1_nuclease_dom_sf"/>
</dbReference>
<evidence type="ECO:0000256" key="8">
    <source>
        <dbReference type="ARBA" id="ARBA00031285"/>
    </source>
</evidence>
<dbReference type="InterPro" id="IPR029002">
    <property type="entry name" value="PLPC/GPLD1"/>
</dbReference>
<dbReference type="Proteomes" id="UP000187485">
    <property type="component" value="Unassembled WGS sequence"/>
</dbReference>
<proteinExistence type="predicted"/>
<evidence type="ECO:0000256" key="7">
    <source>
        <dbReference type="ARBA" id="ARBA00022833"/>
    </source>
</evidence>
<dbReference type="AlphaFoldDB" id="A0A1L8CSW2"/>
<dbReference type="STRING" id="870242.cpu_04870"/>
<dbReference type="Gene3D" id="1.10.575.10">
    <property type="entry name" value="P1 Nuclease"/>
    <property type="match status" value="1"/>
</dbReference>
<sequence>MVEKALKIIAPLQAFLDNVEPTHGYVLNKALKQLQEENYKTIYYEKYYPLIYSGMYAADKGWQNVNHYFNPQTKKGLFIFIPAREVLQQELNSFLKLQEQKNPKAFWHFGRAVHILQDFTEPHHLKPTFLDGHKKFERWVGNNIKKIIKNLSLPSLFTPYLTLDVETFCPKILDYYDLVGKKAGELNYYRVSKELLAVAVELTKLIFLEFDNYFKKFGL</sequence>
<keyword evidence="7" id="KW-0862">Zinc</keyword>
<evidence type="ECO:0000256" key="6">
    <source>
        <dbReference type="ARBA" id="ARBA00022801"/>
    </source>
</evidence>
<comment type="caution">
    <text evidence="10">The sequence shown here is derived from an EMBL/GenBank/DDBJ whole genome shotgun (WGS) entry which is preliminary data.</text>
</comment>
<organism evidence="10 11">
    <name type="scientific">Carboxydothermus pertinax</name>
    <dbReference type="NCBI Taxonomy" id="870242"/>
    <lineage>
        <taxon>Bacteria</taxon>
        <taxon>Bacillati</taxon>
        <taxon>Bacillota</taxon>
        <taxon>Clostridia</taxon>
        <taxon>Thermoanaerobacterales</taxon>
        <taxon>Thermoanaerobacteraceae</taxon>
        <taxon>Carboxydothermus</taxon>
    </lineage>
</organism>
<reference evidence="11" key="1">
    <citation type="submission" date="2016-12" db="EMBL/GenBank/DDBJ databases">
        <title>Draft Genome Sequences od Carboxydothermus pertinax and islandicus, Hydrogenogenic Carboxydotrophic Bacteria.</title>
        <authorList>
            <person name="Fukuyama Y."/>
            <person name="Ohmae K."/>
            <person name="Yoneda Y."/>
            <person name="Yoshida T."/>
            <person name="Sako Y."/>
        </authorList>
    </citation>
    <scope>NUCLEOTIDE SEQUENCE [LARGE SCALE GENOMIC DNA]</scope>
    <source>
        <strain evidence="11">Ug1</strain>
    </source>
</reference>
<keyword evidence="5" id="KW-0732">Signal</keyword>
<feature type="domain" description="Zn-dependent PLC" evidence="9">
    <location>
        <begin position="1"/>
        <end position="218"/>
    </location>
</feature>
<keyword evidence="11" id="KW-1185">Reference proteome</keyword>
<evidence type="ECO:0000256" key="1">
    <source>
        <dbReference type="ARBA" id="ARBA00012018"/>
    </source>
</evidence>
<evidence type="ECO:0000256" key="4">
    <source>
        <dbReference type="ARBA" id="ARBA00022723"/>
    </source>
</evidence>
<protein>
    <recommendedName>
        <fullName evidence="2">Phospholipase C</fullName>
        <ecNumber evidence="1">3.1.4.3</ecNumber>
    </recommendedName>
    <alternativeName>
        <fullName evidence="8">Phosphatidylcholine cholinephosphohydrolase</fullName>
    </alternativeName>
</protein>
<evidence type="ECO:0000256" key="5">
    <source>
        <dbReference type="ARBA" id="ARBA00022729"/>
    </source>
</evidence>
<dbReference type="OrthoDB" id="1677163at2"/>
<name>A0A1L8CSW2_9THEO</name>
<dbReference type="GO" id="GO:0034480">
    <property type="term" value="F:phosphatidylcholine phospholipase C activity"/>
    <property type="evidence" value="ECO:0007669"/>
    <property type="project" value="UniProtKB-EC"/>
</dbReference>
<keyword evidence="3" id="KW-0964">Secreted</keyword>